<dbReference type="SUPFAM" id="SSF56281">
    <property type="entry name" value="Metallo-hydrolase/oxidoreductase"/>
    <property type="match status" value="1"/>
</dbReference>
<sequence>MRIPIEDSFEDVLMKAAVGQRLGHGALSIRSGLSLKEVRALLAGELNESHLRRLAPVLKLDVDKLVAMARGEWYPSSVELAGLECICMPFPEANYPNASTNCFVAYDVTSKDAIVFDTGTRAQPILEFLQKQGLKLQAVFITHGHRDHVGGYAELLTAAPAGRVYAPANEPVANAALLEPETELMVGKFRVKTVETNGHSRGALSYLVDGLEQSVAFVGDSIFCLSMGGTKQGYQLALDNNRKKLLSLPPATILCPGHGPMTTVAQELEHNPFF</sequence>
<dbReference type="Pfam" id="PF00753">
    <property type="entry name" value="Lactamase_B"/>
    <property type="match status" value="1"/>
</dbReference>
<evidence type="ECO:0000256" key="4">
    <source>
        <dbReference type="ARBA" id="ARBA00022833"/>
    </source>
</evidence>
<dbReference type="RefSeq" id="WP_308985938.1">
    <property type="nucleotide sequence ID" value="NZ_JARXIC010000025.1"/>
</dbReference>
<reference evidence="6 7" key="1">
    <citation type="submission" date="2023-04" db="EMBL/GenBank/DDBJ databases">
        <title>A novel bacteria isolated from coastal sediment.</title>
        <authorList>
            <person name="Liu X.-J."/>
            <person name="Du Z.-J."/>
        </authorList>
    </citation>
    <scope>NUCLEOTIDE SEQUENCE [LARGE SCALE GENOMIC DNA]</scope>
    <source>
        <strain evidence="6 7">SDUM461004</strain>
    </source>
</reference>
<gene>
    <name evidence="6" type="ORF">QEH59_13715</name>
</gene>
<proteinExistence type="predicted"/>
<protein>
    <submittedName>
        <fullName evidence="6">MBL fold metallo-hydrolase</fullName>
    </submittedName>
</protein>
<evidence type="ECO:0000259" key="5">
    <source>
        <dbReference type="SMART" id="SM00849"/>
    </source>
</evidence>
<dbReference type="CDD" id="cd06262">
    <property type="entry name" value="metallo-hydrolase-like_MBL-fold"/>
    <property type="match status" value="1"/>
</dbReference>
<accession>A0ABU1AL95</accession>
<keyword evidence="4" id="KW-0862">Zinc</keyword>
<dbReference type="InterPro" id="IPR036866">
    <property type="entry name" value="RibonucZ/Hydroxyglut_hydro"/>
</dbReference>
<keyword evidence="2" id="KW-0479">Metal-binding</keyword>
<dbReference type="InterPro" id="IPR051453">
    <property type="entry name" value="MBL_Glyoxalase_II"/>
</dbReference>
<dbReference type="Proteomes" id="UP001243717">
    <property type="component" value="Unassembled WGS sequence"/>
</dbReference>
<dbReference type="SMART" id="SM00849">
    <property type="entry name" value="Lactamase_B"/>
    <property type="match status" value="1"/>
</dbReference>
<dbReference type="PANTHER" id="PTHR46233:SF3">
    <property type="entry name" value="HYDROXYACYLGLUTATHIONE HYDROLASE GLOC"/>
    <property type="match status" value="1"/>
</dbReference>
<keyword evidence="7" id="KW-1185">Reference proteome</keyword>
<comment type="cofactor">
    <cofactor evidence="1">
        <name>Zn(2+)</name>
        <dbReference type="ChEBI" id="CHEBI:29105"/>
    </cofactor>
</comment>
<evidence type="ECO:0000313" key="6">
    <source>
        <dbReference type="EMBL" id="MDQ8195487.1"/>
    </source>
</evidence>
<evidence type="ECO:0000256" key="2">
    <source>
        <dbReference type="ARBA" id="ARBA00022723"/>
    </source>
</evidence>
<evidence type="ECO:0000256" key="3">
    <source>
        <dbReference type="ARBA" id="ARBA00022801"/>
    </source>
</evidence>
<dbReference type="PANTHER" id="PTHR46233">
    <property type="entry name" value="HYDROXYACYLGLUTATHIONE HYDROLASE GLOC"/>
    <property type="match status" value="1"/>
</dbReference>
<dbReference type="EMBL" id="JARXIC010000025">
    <property type="protein sequence ID" value="MDQ8195487.1"/>
    <property type="molecule type" value="Genomic_DNA"/>
</dbReference>
<comment type="caution">
    <text evidence="6">The sequence shown here is derived from an EMBL/GenBank/DDBJ whole genome shotgun (WGS) entry which is preliminary data.</text>
</comment>
<evidence type="ECO:0000313" key="7">
    <source>
        <dbReference type="Proteomes" id="UP001243717"/>
    </source>
</evidence>
<feature type="domain" description="Metallo-beta-lactamase" evidence="5">
    <location>
        <begin position="99"/>
        <end position="258"/>
    </location>
</feature>
<name>A0ABU1AL95_9BACT</name>
<evidence type="ECO:0000256" key="1">
    <source>
        <dbReference type="ARBA" id="ARBA00001947"/>
    </source>
</evidence>
<organism evidence="6 7">
    <name type="scientific">Thalassobacterium sedimentorum</name>
    <dbReference type="NCBI Taxonomy" id="3041258"/>
    <lineage>
        <taxon>Bacteria</taxon>
        <taxon>Pseudomonadati</taxon>
        <taxon>Verrucomicrobiota</taxon>
        <taxon>Opitutia</taxon>
        <taxon>Puniceicoccales</taxon>
        <taxon>Coraliomargaritaceae</taxon>
        <taxon>Thalassobacterium</taxon>
    </lineage>
</organism>
<keyword evidence="3" id="KW-0378">Hydrolase</keyword>
<dbReference type="Gene3D" id="3.60.15.10">
    <property type="entry name" value="Ribonuclease Z/Hydroxyacylglutathione hydrolase-like"/>
    <property type="match status" value="1"/>
</dbReference>
<dbReference type="InterPro" id="IPR001279">
    <property type="entry name" value="Metallo-B-lactamas"/>
</dbReference>